<dbReference type="EMBL" id="JAFJMO010001452">
    <property type="protein sequence ID" value="KAJ8245046.1"/>
    <property type="molecule type" value="Genomic_DNA"/>
</dbReference>
<dbReference type="OrthoDB" id="8961033at2759"/>
<gene>
    <name evidence="1" type="ORF">COCON_G00236220</name>
</gene>
<accession>A0A9Q1CU85</accession>
<dbReference type="Proteomes" id="UP001152803">
    <property type="component" value="Unassembled WGS sequence"/>
</dbReference>
<name>A0A9Q1CU85_CONCO</name>
<evidence type="ECO:0000313" key="1">
    <source>
        <dbReference type="EMBL" id="KAJ8245046.1"/>
    </source>
</evidence>
<organism evidence="1 2">
    <name type="scientific">Conger conger</name>
    <name type="common">Conger eel</name>
    <name type="synonym">Muraena conger</name>
    <dbReference type="NCBI Taxonomy" id="82655"/>
    <lineage>
        <taxon>Eukaryota</taxon>
        <taxon>Metazoa</taxon>
        <taxon>Chordata</taxon>
        <taxon>Craniata</taxon>
        <taxon>Vertebrata</taxon>
        <taxon>Euteleostomi</taxon>
        <taxon>Actinopterygii</taxon>
        <taxon>Neopterygii</taxon>
        <taxon>Teleostei</taxon>
        <taxon>Anguilliformes</taxon>
        <taxon>Congridae</taxon>
        <taxon>Conger</taxon>
    </lineage>
</organism>
<proteinExistence type="predicted"/>
<dbReference type="AlphaFoldDB" id="A0A9Q1CU85"/>
<evidence type="ECO:0000313" key="2">
    <source>
        <dbReference type="Proteomes" id="UP001152803"/>
    </source>
</evidence>
<keyword evidence="2" id="KW-1185">Reference proteome</keyword>
<comment type="caution">
    <text evidence="1">The sequence shown here is derived from an EMBL/GenBank/DDBJ whole genome shotgun (WGS) entry which is preliminary data.</text>
</comment>
<protein>
    <submittedName>
        <fullName evidence="1">Uncharacterized protein</fullName>
    </submittedName>
</protein>
<dbReference type="PANTHER" id="PTHR38706">
    <property type="entry name" value="SI:CH211-198C19.1-RELATED"/>
    <property type="match status" value="1"/>
</dbReference>
<reference evidence="1" key="1">
    <citation type="journal article" date="2023" name="Science">
        <title>Genome structures resolve the early diversification of teleost fishes.</title>
        <authorList>
            <person name="Parey E."/>
            <person name="Louis A."/>
            <person name="Montfort J."/>
            <person name="Bouchez O."/>
            <person name="Roques C."/>
            <person name="Iampietro C."/>
            <person name="Lluch J."/>
            <person name="Castinel A."/>
            <person name="Donnadieu C."/>
            <person name="Desvignes T."/>
            <person name="Floi Bucao C."/>
            <person name="Jouanno E."/>
            <person name="Wen M."/>
            <person name="Mejri S."/>
            <person name="Dirks R."/>
            <person name="Jansen H."/>
            <person name="Henkel C."/>
            <person name="Chen W.J."/>
            <person name="Zahm M."/>
            <person name="Cabau C."/>
            <person name="Klopp C."/>
            <person name="Thompson A.W."/>
            <person name="Robinson-Rechavi M."/>
            <person name="Braasch I."/>
            <person name="Lecointre G."/>
            <person name="Bobe J."/>
            <person name="Postlethwait J.H."/>
            <person name="Berthelot C."/>
            <person name="Roest Crollius H."/>
            <person name="Guiguen Y."/>
        </authorList>
    </citation>
    <scope>NUCLEOTIDE SEQUENCE</scope>
    <source>
        <strain evidence="1">Concon-B</strain>
    </source>
</reference>
<sequence length="214" mass="24965">MVFSSSCDKPETLNELTQLRDCEFGQPHPRHGLRLLHWLAHDRFIYDHYYHSATLRCEPRRGDYGFHYFQNRENDLPSVRDGYNYYIVGNLNEPKAQHLPSYVWENNSGYQDDSNRDRIILSMGPGNVIDKIYATEHQGKGRFNNKRTYCISKGLMMIIKELELQTFLHQMKNNRLSLQAPEVRAASASMPPTVIDTKSSSPSRGFWEDYCIIL</sequence>
<dbReference type="PANTHER" id="PTHR38706:SF2">
    <property type="match status" value="1"/>
</dbReference>